<dbReference type="AlphaFoldDB" id="A0A543HTQ7"/>
<dbReference type="RefSeq" id="WP_185748984.1">
    <property type="nucleotide sequence ID" value="NZ_VFPM01000002.1"/>
</dbReference>
<name>A0A543HTQ7_9MICO</name>
<accession>A0A543HTQ7</accession>
<proteinExistence type="predicted"/>
<keyword evidence="2" id="KW-1185">Reference proteome</keyword>
<protein>
    <submittedName>
        <fullName evidence="1">Uncharacterized protein</fullName>
    </submittedName>
</protein>
<comment type="caution">
    <text evidence="1">The sequence shown here is derived from an EMBL/GenBank/DDBJ whole genome shotgun (WGS) entry which is preliminary data.</text>
</comment>
<evidence type="ECO:0000313" key="1">
    <source>
        <dbReference type="EMBL" id="TQM61747.1"/>
    </source>
</evidence>
<gene>
    <name evidence="1" type="ORF">FBY41_1761</name>
</gene>
<reference evidence="1 2" key="1">
    <citation type="submission" date="2019-06" db="EMBL/GenBank/DDBJ databases">
        <title>Genome sequencing of plant associated microbes to promote plant fitness in Sorghum bicolor and Oryza sativa.</title>
        <authorList>
            <person name="Coleman-Derr D."/>
        </authorList>
    </citation>
    <scope>NUCLEOTIDE SEQUENCE [LARGE SCALE GENOMIC DNA]</scope>
    <source>
        <strain evidence="1 2">KV-663</strain>
    </source>
</reference>
<dbReference type="Proteomes" id="UP000316747">
    <property type="component" value="Unassembled WGS sequence"/>
</dbReference>
<dbReference type="EMBL" id="VFPM01000002">
    <property type="protein sequence ID" value="TQM61747.1"/>
    <property type="molecule type" value="Genomic_DNA"/>
</dbReference>
<organism evidence="1 2">
    <name type="scientific">Humibacillus xanthopallidus</name>
    <dbReference type="NCBI Taxonomy" id="412689"/>
    <lineage>
        <taxon>Bacteria</taxon>
        <taxon>Bacillati</taxon>
        <taxon>Actinomycetota</taxon>
        <taxon>Actinomycetes</taxon>
        <taxon>Micrococcales</taxon>
        <taxon>Intrasporangiaceae</taxon>
        <taxon>Humibacillus</taxon>
    </lineage>
</organism>
<evidence type="ECO:0000313" key="2">
    <source>
        <dbReference type="Proteomes" id="UP000316747"/>
    </source>
</evidence>
<sequence>MITHEAQERVRGWFVGRLPEEWRGDDDSTAPQVTVDREEITVVLTIGDVDLPDGTSDAARAEARAGRAKAFREDTRGRRIEIAREAEHRFDRKVSWAVRVGDRVELFTHVAAPAMTRLRQPERLVLDTLVDAGVARSRADALAWCVKLVGQHEFDWLGELREAMEHVADVASKGPAA</sequence>